<sequence length="163" mass="18616">MKNLFAFIILIGFISCSKSLESDYNNASELLKQNKVQEAIEEFTKIAEASDKNFSPKALVQLATIYQNKMDKNISALESADKAQYFFRTVFDKYPENSDAPKALFMSAFILANELNKYDEATKAYNLFIEKYPNHELAASAKQELEYIGLSPEEILKRKMAQQ</sequence>
<proteinExistence type="predicted"/>
<organism evidence="1">
    <name type="scientific">Ignavibacterium album</name>
    <dbReference type="NCBI Taxonomy" id="591197"/>
    <lineage>
        <taxon>Bacteria</taxon>
        <taxon>Pseudomonadati</taxon>
        <taxon>Ignavibacteriota</taxon>
        <taxon>Ignavibacteria</taxon>
        <taxon>Ignavibacteriales</taxon>
        <taxon>Ignavibacteriaceae</taxon>
        <taxon>Ignavibacterium</taxon>
    </lineage>
</organism>
<dbReference type="Gene3D" id="1.25.40.10">
    <property type="entry name" value="Tetratricopeptide repeat domain"/>
    <property type="match status" value="1"/>
</dbReference>
<reference evidence="1" key="1">
    <citation type="journal article" date="2020" name="mSystems">
        <title>Genome- and Community-Level Interaction Insights into Carbon Utilization and Element Cycling Functions of Hydrothermarchaeota in Hydrothermal Sediment.</title>
        <authorList>
            <person name="Zhou Z."/>
            <person name="Liu Y."/>
            <person name="Xu W."/>
            <person name="Pan J."/>
            <person name="Luo Z.H."/>
            <person name="Li M."/>
        </authorList>
    </citation>
    <scope>NUCLEOTIDE SEQUENCE [LARGE SCALE GENOMIC DNA]</scope>
    <source>
        <strain evidence="1">SpSt-479</strain>
    </source>
</reference>
<dbReference type="InterPro" id="IPR019734">
    <property type="entry name" value="TPR_rpt"/>
</dbReference>
<dbReference type="AlphaFoldDB" id="A0A7V2ZJM8"/>
<gene>
    <name evidence="1" type="ORF">ENS31_06565</name>
</gene>
<dbReference type="SUPFAM" id="SSF48452">
    <property type="entry name" value="TPR-like"/>
    <property type="match status" value="1"/>
</dbReference>
<protein>
    <submittedName>
        <fullName evidence="1">Tetratricopeptide repeat protein</fullName>
    </submittedName>
</protein>
<accession>A0A7V2ZJM8</accession>
<dbReference type="InterPro" id="IPR011990">
    <property type="entry name" value="TPR-like_helical_dom_sf"/>
</dbReference>
<dbReference type="PROSITE" id="PS51257">
    <property type="entry name" value="PROKAR_LIPOPROTEIN"/>
    <property type="match status" value="1"/>
</dbReference>
<dbReference type="EMBL" id="DSUJ01000008">
    <property type="protein sequence ID" value="HFI91182.1"/>
    <property type="molecule type" value="Genomic_DNA"/>
</dbReference>
<dbReference type="Pfam" id="PF13174">
    <property type="entry name" value="TPR_6"/>
    <property type="match status" value="1"/>
</dbReference>
<evidence type="ECO:0000313" key="1">
    <source>
        <dbReference type="EMBL" id="HFI91182.1"/>
    </source>
</evidence>
<comment type="caution">
    <text evidence="1">The sequence shown here is derived from an EMBL/GenBank/DDBJ whole genome shotgun (WGS) entry which is preliminary data.</text>
</comment>
<name>A0A7V2ZJM8_9BACT</name>